<dbReference type="EMBL" id="CAJJDM010000027">
    <property type="protein sequence ID" value="CAD8058919.1"/>
    <property type="molecule type" value="Genomic_DNA"/>
</dbReference>
<organism evidence="1 2">
    <name type="scientific">Paramecium primaurelia</name>
    <dbReference type="NCBI Taxonomy" id="5886"/>
    <lineage>
        <taxon>Eukaryota</taxon>
        <taxon>Sar</taxon>
        <taxon>Alveolata</taxon>
        <taxon>Ciliophora</taxon>
        <taxon>Intramacronucleata</taxon>
        <taxon>Oligohymenophorea</taxon>
        <taxon>Peniculida</taxon>
        <taxon>Parameciidae</taxon>
        <taxon>Paramecium</taxon>
    </lineage>
</organism>
<proteinExistence type="predicted"/>
<dbReference type="Proteomes" id="UP000688137">
    <property type="component" value="Unassembled WGS sequence"/>
</dbReference>
<evidence type="ECO:0000313" key="1">
    <source>
        <dbReference type="EMBL" id="CAD8058919.1"/>
    </source>
</evidence>
<comment type="caution">
    <text evidence="1">The sequence shown here is derived from an EMBL/GenBank/DDBJ whole genome shotgun (WGS) entry which is preliminary data.</text>
</comment>
<accession>A0A8S1KU35</accession>
<sequence>MIELGDKKYIKASQRKKQIQVVESEDLYKTIIQDQDDSIFQTNYKRGPQESIEEEYLSRQMNAPFIKYLPNFQEIQHQNQTNSEFINQEDFKFRSNESSEFKLDNQQVEQQNENYYFNSENEQEYKIIEVDQLEPFLTFSLNNNNGSMRNEINNQQKKNFNQINKGLIRKTIYKI</sequence>
<reference evidence="1" key="1">
    <citation type="submission" date="2021-01" db="EMBL/GenBank/DDBJ databases">
        <authorList>
            <consortium name="Genoscope - CEA"/>
            <person name="William W."/>
        </authorList>
    </citation>
    <scope>NUCLEOTIDE SEQUENCE</scope>
</reference>
<name>A0A8S1KU35_PARPR</name>
<dbReference type="OMA" id="DQEICKL"/>
<keyword evidence="2" id="KW-1185">Reference proteome</keyword>
<protein>
    <submittedName>
        <fullName evidence="1">Uncharacterized protein</fullName>
    </submittedName>
</protein>
<dbReference type="AlphaFoldDB" id="A0A8S1KU35"/>
<gene>
    <name evidence="1" type="ORF">PPRIM_AZ9-3.1.T0280099</name>
</gene>
<evidence type="ECO:0000313" key="2">
    <source>
        <dbReference type="Proteomes" id="UP000688137"/>
    </source>
</evidence>